<name>A0A0H3D3G2_AMYMU</name>
<dbReference type="Proteomes" id="UP000000328">
    <property type="component" value="Chromosome"/>
</dbReference>
<dbReference type="AlphaFoldDB" id="A0A0H3D3G2"/>
<dbReference type="eggNOG" id="COG3832">
    <property type="taxonomic scope" value="Bacteria"/>
</dbReference>
<dbReference type="KEGG" id="amd:AMED_2913"/>
<dbReference type="GeneID" id="92870685"/>
<dbReference type="EMBL" id="CP002000">
    <property type="protein sequence ID" value="ADJ44707.1"/>
    <property type="molecule type" value="Genomic_DNA"/>
</dbReference>
<dbReference type="OrthoDB" id="3623843at2"/>
<organism evidence="1 2">
    <name type="scientific">Amycolatopsis mediterranei (strain U-32)</name>
    <dbReference type="NCBI Taxonomy" id="749927"/>
    <lineage>
        <taxon>Bacteria</taxon>
        <taxon>Bacillati</taxon>
        <taxon>Actinomycetota</taxon>
        <taxon>Actinomycetes</taxon>
        <taxon>Pseudonocardiales</taxon>
        <taxon>Pseudonocardiaceae</taxon>
        <taxon>Amycolatopsis</taxon>
    </lineage>
</organism>
<evidence type="ECO:0000313" key="2">
    <source>
        <dbReference type="Proteomes" id="UP000000328"/>
    </source>
</evidence>
<gene>
    <name evidence="1" type="ordered locus">AMED_2913</name>
</gene>
<sequence>MIEIGSRARTLPAPPAVVWDSLVEPRRPGTRPWLHLLADEVDPRVLAAEKPGQVTWSSLWPSRPDDRIHFALTASPDGGTLLRFTLLTPGEAPDQSKTGHLRRRLNQLLFADLRFSYGQ</sequence>
<dbReference type="RefSeq" id="WP_013224779.1">
    <property type="nucleotide sequence ID" value="NC_014318.1"/>
</dbReference>
<accession>A0A0H3D3G2</accession>
<dbReference type="InterPro" id="IPR023393">
    <property type="entry name" value="START-like_dom_sf"/>
</dbReference>
<evidence type="ECO:0008006" key="3">
    <source>
        <dbReference type="Google" id="ProtNLM"/>
    </source>
</evidence>
<evidence type="ECO:0000313" key="1">
    <source>
        <dbReference type="EMBL" id="ADJ44707.1"/>
    </source>
</evidence>
<dbReference type="SUPFAM" id="SSF55961">
    <property type="entry name" value="Bet v1-like"/>
    <property type="match status" value="1"/>
</dbReference>
<dbReference type="Gene3D" id="3.30.530.20">
    <property type="match status" value="1"/>
</dbReference>
<reference evidence="1 2" key="1">
    <citation type="journal article" date="2010" name="Cell Res.">
        <title>Complete genome sequence of the rifamycin SV-producing Amycolatopsis mediterranei U32 revealed its genetic characteristics in phylogeny and metabolism.</title>
        <authorList>
            <person name="Zhao W."/>
            <person name="Zhong Y."/>
            <person name="Yuan H."/>
            <person name="Wang J."/>
            <person name="Zheng H."/>
            <person name="Wang Y."/>
            <person name="Cen X."/>
            <person name="Xu F."/>
            <person name="Bai J."/>
            <person name="Han X."/>
            <person name="Lu G."/>
            <person name="Zhu Y."/>
            <person name="Shao Z."/>
            <person name="Yan H."/>
            <person name="Li C."/>
            <person name="Peng N."/>
            <person name="Zhang Z."/>
            <person name="Zhang Y."/>
            <person name="Lin W."/>
            <person name="Fan Y."/>
            <person name="Qin Z."/>
            <person name="Hu Y."/>
            <person name="Zhu B."/>
            <person name="Wang S."/>
            <person name="Ding X."/>
            <person name="Zhao G.P."/>
        </authorList>
    </citation>
    <scope>NUCLEOTIDE SEQUENCE [LARGE SCALE GENOMIC DNA]</scope>
    <source>
        <strain evidence="2">U-32</strain>
    </source>
</reference>
<dbReference type="HOGENOM" id="CLU_166803_0_0_11"/>
<proteinExistence type="predicted"/>
<protein>
    <recommendedName>
        <fullName evidence="3">SRPBCC domain-containing protein</fullName>
    </recommendedName>
</protein>
<dbReference type="PATRIC" id="fig|749927.5.peg.3007"/>